<evidence type="ECO:0000259" key="3">
    <source>
        <dbReference type="Pfam" id="PF03061"/>
    </source>
</evidence>
<dbReference type="GO" id="GO:0047617">
    <property type="term" value="F:fatty acyl-CoA hydrolase activity"/>
    <property type="evidence" value="ECO:0007669"/>
    <property type="project" value="InterPro"/>
</dbReference>
<feature type="domain" description="Thioesterase" evidence="3">
    <location>
        <begin position="55"/>
        <end position="131"/>
    </location>
</feature>
<protein>
    <recommendedName>
        <fullName evidence="3">Thioesterase domain-containing protein</fullName>
    </recommendedName>
</protein>
<dbReference type="AlphaFoldDB" id="A0A4U0TN12"/>
<evidence type="ECO:0000256" key="1">
    <source>
        <dbReference type="ARBA" id="ARBA00008324"/>
    </source>
</evidence>
<dbReference type="InterPro" id="IPR029069">
    <property type="entry name" value="HotDog_dom_sf"/>
</dbReference>
<dbReference type="Gene3D" id="3.10.129.10">
    <property type="entry name" value="Hotdog Thioesterase"/>
    <property type="match status" value="1"/>
</dbReference>
<dbReference type="FunFam" id="3.10.129.10:FF:000033">
    <property type="entry name" value="acyl-coenzyme A thioesterase 13"/>
    <property type="match status" value="1"/>
</dbReference>
<evidence type="ECO:0000313" key="4">
    <source>
        <dbReference type="EMBL" id="TKA23354.1"/>
    </source>
</evidence>
<dbReference type="Proteomes" id="UP000308549">
    <property type="component" value="Unassembled WGS sequence"/>
</dbReference>
<dbReference type="OrthoDB" id="46529at2759"/>
<name>A0A4U0TN12_9PEZI</name>
<comment type="similarity">
    <text evidence="1">Belongs to the thioesterase PaaI family.</text>
</comment>
<keyword evidence="2" id="KW-0378">Hydrolase</keyword>
<evidence type="ECO:0000256" key="2">
    <source>
        <dbReference type="ARBA" id="ARBA00022801"/>
    </source>
</evidence>
<dbReference type="SUPFAM" id="SSF54637">
    <property type="entry name" value="Thioesterase/thiol ester dehydrase-isomerase"/>
    <property type="match status" value="1"/>
</dbReference>
<dbReference type="CDD" id="cd03443">
    <property type="entry name" value="PaaI_thioesterase"/>
    <property type="match status" value="1"/>
</dbReference>
<comment type="caution">
    <text evidence="4">The sequence shown here is derived from an EMBL/GenBank/DDBJ whole genome shotgun (WGS) entry which is preliminary data.</text>
</comment>
<reference evidence="4 5" key="1">
    <citation type="submission" date="2017-03" db="EMBL/GenBank/DDBJ databases">
        <title>Genomes of endolithic fungi from Antarctica.</title>
        <authorList>
            <person name="Coleine C."/>
            <person name="Masonjones S."/>
            <person name="Stajich J.E."/>
        </authorList>
    </citation>
    <scope>NUCLEOTIDE SEQUENCE [LARGE SCALE GENOMIC DNA]</scope>
    <source>
        <strain evidence="4 5">CCFEE 6315</strain>
    </source>
</reference>
<keyword evidence="5" id="KW-1185">Reference proteome</keyword>
<dbReference type="EMBL" id="NAJL01000057">
    <property type="protein sequence ID" value="TKA23354.1"/>
    <property type="molecule type" value="Genomic_DNA"/>
</dbReference>
<dbReference type="PANTHER" id="PTHR21660:SF1">
    <property type="entry name" value="ACYL-COENZYME A THIOESTERASE 13"/>
    <property type="match status" value="1"/>
</dbReference>
<dbReference type="InterPro" id="IPR003736">
    <property type="entry name" value="PAAI_dom"/>
</dbReference>
<organism evidence="4 5">
    <name type="scientific">Salinomyces thailandicus</name>
    <dbReference type="NCBI Taxonomy" id="706561"/>
    <lineage>
        <taxon>Eukaryota</taxon>
        <taxon>Fungi</taxon>
        <taxon>Dikarya</taxon>
        <taxon>Ascomycota</taxon>
        <taxon>Pezizomycotina</taxon>
        <taxon>Dothideomycetes</taxon>
        <taxon>Dothideomycetidae</taxon>
        <taxon>Mycosphaerellales</taxon>
        <taxon>Teratosphaeriaceae</taxon>
        <taxon>Salinomyces</taxon>
    </lineage>
</organism>
<dbReference type="InterPro" id="IPR039298">
    <property type="entry name" value="ACOT13"/>
</dbReference>
<dbReference type="NCBIfam" id="TIGR00369">
    <property type="entry name" value="unchar_dom_1"/>
    <property type="match status" value="1"/>
</dbReference>
<gene>
    <name evidence="4" type="ORF">B0A50_07562</name>
</gene>
<dbReference type="Pfam" id="PF03061">
    <property type="entry name" value="4HBT"/>
    <property type="match status" value="1"/>
</dbReference>
<dbReference type="PANTHER" id="PTHR21660">
    <property type="entry name" value="THIOESTERASE SUPERFAMILY MEMBER-RELATED"/>
    <property type="match status" value="1"/>
</dbReference>
<proteinExistence type="inferred from homology"/>
<evidence type="ECO:0000313" key="5">
    <source>
        <dbReference type="Proteomes" id="UP000308549"/>
    </source>
</evidence>
<sequence>MSSRCLPFVRSVWESFRANSGLEPRLVDGLRVTAAKPGTVNFELDIQKEHTNRLNILHGGTLACLTDLGGSLAVASRGLFATGVSTDLSVTFLASGGRVGDTLRAEVTCDKFGKTLAYTSIRFLNAREELVARGSHTKFVALAWKDPQNITGEFGPKGTFKPMKGPQADLLFFADELSPRP</sequence>
<accession>A0A4U0TN12</accession>
<dbReference type="InterPro" id="IPR006683">
    <property type="entry name" value="Thioestr_dom"/>
</dbReference>